<dbReference type="EMBL" id="PUHQ01000057">
    <property type="protein sequence ID" value="KAG0659151.1"/>
    <property type="molecule type" value="Genomic_DNA"/>
</dbReference>
<reference evidence="2 3" key="1">
    <citation type="submission" date="2020-11" db="EMBL/GenBank/DDBJ databases">
        <title>Kefir isolates.</title>
        <authorList>
            <person name="Marcisauskas S."/>
            <person name="Kim Y."/>
            <person name="Blasche S."/>
        </authorList>
    </citation>
    <scope>NUCLEOTIDE SEQUENCE [LARGE SCALE GENOMIC DNA]</scope>
    <source>
        <strain evidence="2 3">KR</strain>
    </source>
</reference>
<proteinExistence type="predicted"/>
<evidence type="ECO:0000313" key="3">
    <source>
        <dbReference type="Proteomes" id="UP000777482"/>
    </source>
</evidence>
<name>A0A9P6VY45_RHOMI</name>
<feature type="compositionally biased region" description="Low complexity" evidence="1">
    <location>
        <begin position="22"/>
        <end position="33"/>
    </location>
</feature>
<gene>
    <name evidence="2" type="ORF">C6P46_005322</name>
</gene>
<organism evidence="2 3">
    <name type="scientific">Rhodotorula mucilaginosa</name>
    <name type="common">Yeast</name>
    <name type="synonym">Rhodotorula rubra</name>
    <dbReference type="NCBI Taxonomy" id="5537"/>
    <lineage>
        <taxon>Eukaryota</taxon>
        <taxon>Fungi</taxon>
        <taxon>Dikarya</taxon>
        <taxon>Basidiomycota</taxon>
        <taxon>Pucciniomycotina</taxon>
        <taxon>Microbotryomycetes</taxon>
        <taxon>Sporidiobolales</taxon>
        <taxon>Sporidiobolaceae</taxon>
        <taxon>Rhodotorula</taxon>
    </lineage>
</organism>
<evidence type="ECO:0000256" key="1">
    <source>
        <dbReference type="SAM" id="MobiDB-lite"/>
    </source>
</evidence>
<feature type="region of interest" description="Disordered" evidence="1">
    <location>
        <begin position="1"/>
        <end position="42"/>
    </location>
</feature>
<keyword evidence="3" id="KW-1185">Reference proteome</keyword>
<evidence type="ECO:0000313" key="2">
    <source>
        <dbReference type="EMBL" id="KAG0659151.1"/>
    </source>
</evidence>
<dbReference type="Proteomes" id="UP000777482">
    <property type="component" value="Unassembled WGS sequence"/>
</dbReference>
<comment type="caution">
    <text evidence="2">The sequence shown here is derived from an EMBL/GenBank/DDBJ whole genome shotgun (WGS) entry which is preliminary data.</text>
</comment>
<dbReference type="AlphaFoldDB" id="A0A9P6VY45"/>
<sequence>MDKPILSDDTTVDDQLSPPPYEATASTSSGTESNAPAPTPNGAVRAVEKIAPGTKLQDLLGTPQAPIEFHAYRDSKLYGKDVRVLGPDKQTLE</sequence>
<accession>A0A9P6VY45</accession>
<dbReference type="OrthoDB" id="2612513at2759"/>
<protein>
    <submittedName>
        <fullName evidence="2">Uncharacterized protein</fullName>
    </submittedName>
</protein>